<dbReference type="EMBL" id="CP002573">
    <property type="protein sequence ID" value="AEK59387.1"/>
    <property type="molecule type" value="Genomic_DNA"/>
</dbReference>
<protein>
    <submittedName>
        <fullName evidence="2">Uncharacterized protein</fullName>
    </submittedName>
</protein>
<sequence length="266" mass="29626">MSIIPIFTRVGTGRTVARLMALAALWSAVASASTPFDGKPLPQPLPNVVQKEGLEYGVFQIFPDGRALFTDGKPVPLSPEMVRRYLLRLEPIPPADLRRLINPKTGLVDYRQPEFARGRQGSPQILNDRSPGPYYAYAPPLDAKQILYSDDCRYLGSDPQLRRLLDGHRIQFTALGWAHACKPGEKDCGYLQREPDSVIAAWSVAAPLVAETKTKVYFYADGKDGSTRIDSRPYVPLPPEYDGMRLPPSQLRHLRCRNTTPGMLPP</sequence>
<keyword evidence="3" id="KW-1185">Reference proteome</keyword>
<dbReference type="KEGG" id="acu:Atc_2740"/>
<gene>
    <name evidence="2" type="ordered locus">Atc_2740</name>
</gene>
<evidence type="ECO:0000256" key="1">
    <source>
        <dbReference type="SAM" id="SignalP"/>
    </source>
</evidence>
<dbReference type="STRING" id="990288.Atc_2740"/>
<organism evidence="2 3">
    <name type="scientific">Acidithiobacillus caldus (strain SM-1)</name>
    <dbReference type="NCBI Taxonomy" id="990288"/>
    <lineage>
        <taxon>Bacteria</taxon>
        <taxon>Pseudomonadati</taxon>
        <taxon>Pseudomonadota</taxon>
        <taxon>Acidithiobacillia</taxon>
        <taxon>Acidithiobacillales</taxon>
        <taxon>Acidithiobacillaceae</taxon>
        <taxon>Acidithiobacillus</taxon>
    </lineage>
</organism>
<keyword evidence="1" id="KW-0732">Signal</keyword>
<proteinExistence type="predicted"/>
<dbReference type="HOGENOM" id="CLU_091238_0_0_6"/>
<feature type="chain" id="PRO_5003396158" evidence="1">
    <location>
        <begin position="33"/>
        <end position="266"/>
    </location>
</feature>
<dbReference type="AlphaFoldDB" id="F9ZTP0"/>
<evidence type="ECO:0000313" key="2">
    <source>
        <dbReference type="EMBL" id="AEK59387.1"/>
    </source>
</evidence>
<reference evidence="2 3" key="1">
    <citation type="journal article" date="2011" name="J. Genet. Genomics">
        <title>Unraveling the Acidithiobacillus caldus complete genome and its central metabolisms for carbon assimilation.</title>
        <authorList>
            <person name="You X.Y."/>
            <person name="Guo X."/>
            <person name="Zheng H.J."/>
            <person name="Zhang M.J."/>
            <person name="Liu L.J."/>
            <person name="Zhu Y.Q."/>
            <person name="Zhu B."/>
            <person name="Wang S.Y."/>
            <person name="Zhao G.P."/>
            <person name="Poetsch A."/>
            <person name="Jiang C.Y."/>
            <person name="Liu S.J."/>
        </authorList>
    </citation>
    <scope>NUCLEOTIDE SEQUENCE [LARGE SCALE GENOMIC DNA]</scope>
    <source>
        <strain evidence="2 3">SM-1</strain>
    </source>
</reference>
<dbReference type="Proteomes" id="UP000006135">
    <property type="component" value="Chromosome"/>
</dbReference>
<name>F9ZTP0_ACICS</name>
<accession>F9ZTP0</accession>
<dbReference type="RefSeq" id="WP_014003570.1">
    <property type="nucleotide sequence ID" value="NC_015850.1"/>
</dbReference>
<feature type="signal peptide" evidence="1">
    <location>
        <begin position="1"/>
        <end position="32"/>
    </location>
</feature>
<dbReference type="GeneID" id="92932644"/>
<evidence type="ECO:0000313" key="3">
    <source>
        <dbReference type="Proteomes" id="UP000006135"/>
    </source>
</evidence>